<dbReference type="InterPro" id="IPR043502">
    <property type="entry name" value="DNA/RNA_pol_sf"/>
</dbReference>
<keyword evidence="1" id="KW-0695">RNA-directed DNA polymerase</keyword>
<dbReference type="PANTHER" id="PTHR33116">
    <property type="entry name" value="REVERSE TRANSCRIPTASE ZINC-BINDING DOMAIN-CONTAINING PROTEIN-RELATED-RELATED"/>
    <property type="match status" value="1"/>
</dbReference>
<dbReference type="STRING" id="35608.A0A2U1P6P2"/>
<sequence length="342" mass="39304">MEERDLEEEEIWVWEESKKELDQLHWFNHRDLIQKFRVRWASKGDENSAYFHRFINGRKASNAIPGLMIDGSWVAKPPLVKREATDLGVFEGIHLPNGGPTLSHLFYADDALIIGRWSKDNLKMTSRLLRIFYLCSGLKINLHKSHLFGMGVNGEVIHSLGRVIGCKIGDFPFEYLGIKVGANMNRVAHWRPVLETIQNRLASWKAKTLSIGGRLTLIKSVLSNLPIYYLSLYKAPKKVIDKMESFMRNFLWAGSSDTKKLHWVSWEVVTMSRDEGGLGISKLGDVNTALLLKWAWRFKTQCDSLWRKAKKNVCSIAHIAYTLASPISIPMRMTTFNKNVWR</sequence>
<keyword evidence="1" id="KW-0808">Transferase</keyword>
<comment type="caution">
    <text evidence="1">The sequence shown here is derived from an EMBL/GenBank/DDBJ whole genome shotgun (WGS) entry which is preliminary data.</text>
</comment>
<evidence type="ECO:0000313" key="1">
    <source>
        <dbReference type="EMBL" id="PWA81409.1"/>
    </source>
</evidence>
<keyword evidence="2" id="KW-1185">Reference proteome</keyword>
<accession>A0A2U1P6P2</accession>
<dbReference type="PANTHER" id="PTHR33116:SF78">
    <property type="entry name" value="OS12G0587133 PROTEIN"/>
    <property type="match status" value="1"/>
</dbReference>
<dbReference type="OrthoDB" id="1932527at2759"/>
<dbReference type="Proteomes" id="UP000245207">
    <property type="component" value="Unassembled WGS sequence"/>
</dbReference>
<keyword evidence="1" id="KW-0548">Nucleotidyltransferase</keyword>
<organism evidence="1 2">
    <name type="scientific">Artemisia annua</name>
    <name type="common">Sweet wormwood</name>
    <dbReference type="NCBI Taxonomy" id="35608"/>
    <lineage>
        <taxon>Eukaryota</taxon>
        <taxon>Viridiplantae</taxon>
        <taxon>Streptophyta</taxon>
        <taxon>Embryophyta</taxon>
        <taxon>Tracheophyta</taxon>
        <taxon>Spermatophyta</taxon>
        <taxon>Magnoliopsida</taxon>
        <taxon>eudicotyledons</taxon>
        <taxon>Gunneridae</taxon>
        <taxon>Pentapetalae</taxon>
        <taxon>asterids</taxon>
        <taxon>campanulids</taxon>
        <taxon>Asterales</taxon>
        <taxon>Asteraceae</taxon>
        <taxon>Asteroideae</taxon>
        <taxon>Anthemideae</taxon>
        <taxon>Artemisiinae</taxon>
        <taxon>Artemisia</taxon>
    </lineage>
</organism>
<protein>
    <submittedName>
        <fullName evidence="1">Reverse transcriptase domain-containing protein</fullName>
    </submittedName>
</protein>
<dbReference type="AlphaFoldDB" id="A0A2U1P6P2"/>
<dbReference type="SUPFAM" id="SSF56672">
    <property type="entry name" value="DNA/RNA polymerases"/>
    <property type="match status" value="1"/>
</dbReference>
<dbReference type="EMBL" id="PKPP01001594">
    <property type="protein sequence ID" value="PWA81409.1"/>
    <property type="molecule type" value="Genomic_DNA"/>
</dbReference>
<dbReference type="GO" id="GO:0003964">
    <property type="term" value="F:RNA-directed DNA polymerase activity"/>
    <property type="evidence" value="ECO:0007669"/>
    <property type="project" value="UniProtKB-KW"/>
</dbReference>
<evidence type="ECO:0000313" key="2">
    <source>
        <dbReference type="Proteomes" id="UP000245207"/>
    </source>
</evidence>
<proteinExistence type="predicted"/>
<reference evidence="1 2" key="1">
    <citation type="journal article" date="2018" name="Mol. Plant">
        <title>The genome of Artemisia annua provides insight into the evolution of Asteraceae family and artemisinin biosynthesis.</title>
        <authorList>
            <person name="Shen Q."/>
            <person name="Zhang L."/>
            <person name="Liao Z."/>
            <person name="Wang S."/>
            <person name="Yan T."/>
            <person name="Shi P."/>
            <person name="Liu M."/>
            <person name="Fu X."/>
            <person name="Pan Q."/>
            <person name="Wang Y."/>
            <person name="Lv Z."/>
            <person name="Lu X."/>
            <person name="Zhang F."/>
            <person name="Jiang W."/>
            <person name="Ma Y."/>
            <person name="Chen M."/>
            <person name="Hao X."/>
            <person name="Li L."/>
            <person name="Tang Y."/>
            <person name="Lv G."/>
            <person name="Zhou Y."/>
            <person name="Sun X."/>
            <person name="Brodelius P.E."/>
            <person name="Rose J.K.C."/>
            <person name="Tang K."/>
        </authorList>
    </citation>
    <scope>NUCLEOTIDE SEQUENCE [LARGE SCALE GENOMIC DNA]</scope>
    <source>
        <strain evidence="2">cv. Huhao1</strain>
        <tissue evidence="1">Leaf</tissue>
    </source>
</reference>
<gene>
    <name evidence="1" type="ORF">CTI12_AA043820</name>
</gene>
<name>A0A2U1P6P2_ARTAN</name>